<dbReference type="PIRSF" id="PIRSF005739">
    <property type="entry name" value="O-mtase"/>
    <property type="match status" value="1"/>
</dbReference>
<organism evidence="6 7">
    <name type="scientific">Apiospora hydei</name>
    <dbReference type="NCBI Taxonomy" id="1337664"/>
    <lineage>
        <taxon>Eukaryota</taxon>
        <taxon>Fungi</taxon>
        <taxon>Dikarya</taxon>
        <taxon>Ascomycota</taxon>
        <taxon>Pezizomycotina</taxon>
        <taxon>Sordariomycetes</taxon>
        <taxon>Xylariomycetidae</taxon>
        <taxon>Amphisphaeriales</taxon>
        <taxon>Apiosporaceae</taxon>
        <taxon>Apiospora</taxon>
    </lineage>
</organism>
<name>A0ABR1WX27_9PEZI</name>
<dbReference type="Gene3D" id="3.40.50.150">
    <property type="entry name" value="Vaccinia Virus protein VP39"/>
    <property type="match status" value="1"/>
</dbReference>
<dbReference type="GeneID" id="92039983"/>
<dbReference type="InterPro" id="IPR001077">
    <property type="entry name" value="COMT_C"/>
</dbReference>
<evidence type="ECO:0000313" key="6">
    <source>
        <dbReference type="EMBL" id="KAK8087647.1"/>
    </source>
</evidence>
<proteinExistence type="predicted"/>
<evidence type="ECO:0008006" key="8">
    <source>
        <dbReference type="Google" id="ProtNLM"/>
    </source>
</evidence>
<dbReference type="Gene3D" id="1.10.10.10">
    <property type="entry name" value="Winged helix-like DNA-binding domain superfamily/Winged helix DNA-binding domain"/>
    <property type="match status" value="1"/>
</dbReference>
<dbReference type="SUPFAM" id="SSF53335">
    <property type="entry name" value="S-adenosyl-L-methionine-dependent methyltransferases"/>
    <property type="match status" value="1"/>
</dbReference>
<dbReference type="SUPFAM" id="SSF46785">
    <property type="entry name" value="Winged helix' DNA-binding domain"/>
    <property type="match status" value="1"/>
</dbReference>
<sequence length="376" mass="41943">MDAALETIQQCGATADGATRRKLVTSLNQLIFSMESPSDTIHRYGHMSLQTASIRVGFDLGLFKLLAEAERPLSVDQVAQAKGTEPELIHRIMRYLTTVGALSEVSSSQFQANNVTRNLTDNVVVSGLGHYLNTVEPAYRALPAFLKRTGYKTPQDGIHTAFQDGWSTQLSSFQWFGENPKHLAYFNEYMASRRQPETSWLSVYPVAQEVKGWDAKDGKQALYVNVGGGIGHQCKQFREWYPNLPGRVILQDLPHSIEKSLSTPGVENMVHDFFQPQPIKDAKFYFLRGVLHDHPQCHARKILEETKAAMGPESVLLIDEMILPGHDVNTIAASIDMTMLTALAGMERTESQWGATLREAGLELVNTFMYNPLMAV</sequence>
<keyword evidence="2" id="KW-0808">Transferase</keyword>
<dbReference type="InterPro" id="IPR012967">
    <property type="entry name" value="COMT_dimerisation"/>
</dbReference>
<evidence type="ECO:0000256" key="1">
    <source>
        <dbReference type="ARBA" id="ARBA00022603"/>
    </source>
</evidence>
<keyword evidence="7" id="KW-1185">Reference proteome</keyword>
<dbReference type="Pfam" id="PF00891">
    <property type="entry name" value="Methyltransf_2"/>
    <property type="match status" value="1"/>
</dbReference>
<evidence type="ECO:0000259" key="5">
    <source>
        <dbReference type="Pfam" id="PF08100"/>
    </source>
</evidence>
<evidence type="ECO:0000259" key="4">
    <source>
        <dbReference type="Pfam" id="PF00891"/>
    </source>
</evidence>
<dbReference type="InterPro" id="IPR029063">
    <property type="entry name" value="SAM-dependent_MTases_sf"/>
</dbReference>
<evidence type="ECO:0000256" key="3">
    <source>
        <dbReference type="ARBA" id="ARBA00022691"/>
    </source>
</evidence>
<gene>
    <name evidence="6" type="ORF">PG997_002608</name>
</gene>
<feature type="domain" description="O-methyltransferase C-terminal" evidence="4">
    <location>
        <begin position="223"/>
        <end position="362"/>
    </location>
</feature>
<feature type="domain" description="O-methyltransferase dimerisation" evidence="5">
    <location>
        <begin position="49"/>
        <end position="108"/>
    </location>
</feature>
<evidence type="ECO:0000256" key="2">
    <source>
        <dbReference type="ARBA" id="ARBA00022679"/>
    </source>
</evidence>
<dbReference type="Proteomes" id="UP001433268">
    <property type="component" value="Unassembled WGS sequence"/>
</dbReference>
<dbReference type="EMBL" id="JAQQWN010000004">
    <property type="protein sequence ID" value="KAK8087647.1"/>
    <property type="molecule type" value="Genomic_DNA"/>
</dbReference>
<dbReference type="InterPro" id="IPR016461">
    <property type="entry name" value="COMT-like"/>
</dbReference>
<reference evidence="6 7" key="1">
    <citation type="submission" date="2023-01" db="EMBL/GenBank/DDBJ databases">
        <title>Analysis of 21 Apiospora genomes using comparative genomics revels a genus with tremendous synthesis potential of carbohydrate active enzymes and secondary metabolites.</title>
        <authorList>
            <person name="Sorensen T."/>
        </authorList>
    </citation>
    <scope>NUCLEOTIDE SEQUENCE [LARGE SCALE GENOMIC DNA]</scope>
    <source>
        <strain evidence="6 7">CBS 114990</strain>
    </source>
</reference>
<evidence type="ECO:0000313" key="7">
    <source>
        <dbReference type="Proteomes" id="UP001433268"/>
    </source>
</evidence>
<keyword evidence="1" id="KW-0489">Methyltransferase</keyword>
<comment type="caution">
    <text evidence="6">The sequence shown here is derived from an EMBL/GenBank/DDBJ whole genome shotgun (WGS) entry which is preliminary data.</text>
</comment>
<dbReference type="InterPro" id="IPR036390">
    <property type="entry name" value="WH_DNA-bd_sf"/>
</dbReference>
<dbReference type="PANTHER" id="PTHR43712">
    <property type="entry name" value="PUTATIVE (AFU_ORTHOLOGUE AFUA_4G14580)-RELATED"/>
    <property type="match status" value="1"/>
</dbReference>
<dbReference type="InterPro" id="IPR036388">
    <property type="entry name" value="WH-like_DNA-bd_sf"/>
</dbReference>
<dbReference type="Pfam" id="PF08100">
    <property type="entry name" value="Dimerisation"/>
    <property type="match status" value="1"/>
</dbReference>
<keyword evidence="3" id="KW-0949">S-adenosyl-L-methionine</keyword>
<protein>
    <recommendedName>
        <fullName evidence="8">O-methyltransferase domain-containing protein</fullName>
    </recommendedName>
</protein>
<dbReference type="RefSeq" id="XP_066670541.1">
    <property type="nucleotide sequence ID" value="XM_066806923.1"/>
</dbReference>
<dbReference type="PANTHER" id="PTHR43712:SF4">
    <property type="entry name" value="O-METHYLTRANSFERASE DOMAIN-CONTAINING PROTEIN"/>
    <property type="match status" value="1"/>
</dbReference>
<accession>A0ABR1WX27</accession>
<dbReference type="PROSITE" id="PS51683">
    <property type="entry name" value="SAM_OMT_II"/>
    <property type="match status" value="1"/>
</dbReference>